<dbReference type="InParanoid" id="K5WQX7"/>
<evidence type="ECO:0000313" key="2">
    <source>
        <dbReference type="Proteomes" id="UP000008493"/>
    </source>
</evidence>
<dbReference type="Proteomes" id="UP000008493">
    <property type="component" value="Unassembled WGS sequence"/>
</dbReference>
<dbReference type="AlphaFoldDB" id="K5WQX7"/>
<organism evidence="1 2">
    <name type="scientific">Agaricus bisporus var. burnettii (strain JB137-S8 / ATCC MYA-4627 / FGSC 10392)</name>
    <name type="common">White button mushroom</name>
    <dbReference type="NCBI Taxonomy" id="597362"/>
    <lineage>
        <taxon>Eukaryota</taxon>
        <taxon>Fungi</taxon>
        <taxon>Dikarya</taxon>
        <taxon>Basidiomycota</taxon>
        <taxon>Agaricomycotina</taxon>
        <taxon>Agaricomycetes</taxon>
        <taxon>Agaricomycetidae</taxon>
        <taxon>Agaricales</taxon>
        <taxon>Agaricineae</taxon>
        <taxon>Agaricaceae</taxon>
        <taxon>Agaricus</taxon>
    </lineage>
</organism>
<name>K5WQX7_AGABU</name>
<dbReference type="EMBL" id="JH971394">
    <property type="protein sequence ID" value="EKM77761.1"/>
    <property type="molecule type" value="Genomic_DNA"/>
</dbReference>
<keyword evidence="2" id="KW-1185">Reference proteome</keyword>
<dbReference type="HOGENOM" id="CLU_2346172_0_0_1"/>
<dbReference type="RefSeq" id="XP_007331609.1">
    <property type="nucleotide sequence ID" value="XM_007331547.1"/>
</dbReference>
<proteinExistence type="predicted"/>
<sequence>MSALNARKAQFGTAIRSGKASEGLNTRWTAANERDLEERLSWRGEGYYNSSANRFTTRKLPNVFEGATLIRRLDSYNHIPKHTIVCCMDNLVRIYAR</sequence>
<evidence type="ECO:0000313" key="1">
    <source>
        <dbReference type="EMBL" id="EKM77761.1"/>
    </source>
</evidence>
<dbReference type="OrthoDB" id="206335at2759"/>
<protein>
    <submittedName>
        <fullName evidence="1">Uncharacterized protein</fullName>
    </submittedName>
</protein>
<reference evidence="2" key="1">
    <citation type="journal article" date="2012" name="Proc. Natl. Acad. Sci. U.S.A.">
        <title>Genome sequence of the button mushroom Agaricus bisporus reveals mechanisms governing adaptation to a humic-rich ecological niche.</title>
        <authorList>
            <person name="Morin E."/>
            <person name="Kohler A."/>
            <person name="Baker A.R."/>
            <person name="Foulongne-Oriol M."/>
            <person name="Lombard V."/>
            <person name="Nagy L.G."/>
            <person name="Ohm R.A."/>
            <person name="Patyshakuliyeva A."/>
            <person name="Brun A."/>
            <person name="Aerts A.L."/>
            <person name="Bailey A.M."/>
            <person name="Billette C."/>
            <person name="Coutinho P.M."/>
            <person name="Deakin G."/>
            <person name="Doddapaneni H."/>
            <person name="Floudas D."/>
            <person name="Grimwood J."/>
            <person name="Hilden K."/>
            <person name="Kuees U."/>
            <person name="LaButti K.M."/>
            <person name="Lapidus A."/>
            <person name="Lindquist E.A."/>
            <person name="Lucas S.M."/>
            <person name="Murat C."/>
            <person name="Riley R.W."/>
            <person name="Salamov A.A."/>
            <person name="Schmutz J."/>
            <person name="Subramanian V."/>
            <person name="Woesten H.A.B."/>
            <person name="Xu J."/>
            <person name="Eastwood D.C."/>
            <person name="Foster G.D."/>
            <person name="Sonnenberg A.S."/>
            <person name="Cullen D."/>
            <person name="de Vries R.P."/>
            <person name="Lundell T."/>
            <person name="Hibbett D.S."/>
            <person name="Henrissat B."/>
            <person name="Burton K.S."/>
            <person name="Kerrigan R.W."/>
            <person name="Challen M.P."/>
            <person name="Grigoriev I.V."/>
            <person name="Martin F."/>
        </authorList>
    </citation>
    <scope>NUCLEOTIDE SEQUENCE [LARGE SCALE GENOMIC DNA]</scope>
    <source>
        <strain evidence="2">JB137-S8 / ATCC MYA-4627 / FGSC 10392</strain>
    </source>
</reference>
<accession>K5WQX7</accession>
<gene>
    <name evidence="1" type="ORF">AGABI1DRAFT_86385</name>
</gene>
<dbReference type="GeneID" id="18832133"/>
<dbReference type="KEGG" id="abp:AGABI1DRAFT86385"/>